<reference evidence="5 6" key="1">
    <citation type="submission" date="2023-03" db="EMBL/GenBank/DDBJ databases">
        <title>High-quality genome of Scylla paramamosain provides insights in environmental adaptation.</title>
        <authorList>
            <person name="Zhang L."/>
        </authorList>
    </citation>
    <scope>NUCLEOTIDE SEQUENCE [LARGE SCALE GENOMIC DNA]</scope>
    <source>
        <strain evidence="5">LZ_2023a</strain>
        <tissue evidence="5">Muscle</tissue>
    </source>
</reference>
<dbReference type="AlphaFoldDB" id="A0AAW0TZD3"/>
<feature type="compositionally biased region" description="Gly residues" evidence="2">
    <location>
        <begin position="345"/>
        <end position="359"/>
    </location>
</feature>
<dbReference type="PANTHER" id="PTHR13056">
    <property type="entry name" value="VACUOLAR FUSION PROTEIN CCZ1 HOMOLOG-RELATED"/>
    <property type="match status" value="1"/>
</dbReference>
<dbReference type="Pfam" id="PF19031">
    <property type="entry name" value="Intu_longin_1"/>
    <property type="match status" value="1"/>
</dbReference>
<evidence type="ECO:0008006" key="7">
    <source>
        <dbReference type="Google" id="ProtNLM"/>
    </source>
</evidence>
<dbReference type="InterPro" id="IPR013176">
    <property type="entry name" value="Ccz1"/>
</dbReference>
<evidence type="ECO:0000259" key="4">
    <source>
        <dbReference type="Pfam" id="PF19032"/>
    </source>
</evidence>
<keyword evidence="6" id="KW-1185">Reference proteome</keyword>
<accession>A0AAW0TZD3</accession>
<protein>
    <recommendedName>
        <fullName evidence="7">CCZ1/INTU/HSP4 first Longin domain-containing protein</fullName>
    </recommendedName>
</protein>
<evidence type="ECO:0000256" key="2">
    <source>
        <dbReference type="SAM" id="MobiDB-lite"/>
    </source>
</evidence>
<dbReference type="EMBL" id="JARAKH010000022">
    <property type="protein sequence ID" value="KAK8392664.1"/>
    <property type="molecule type" value="Genomic_DNA"/>
</dbReference>
<evidence type="ECO:0000313" key="6">
    <source>
        <dbReference type="Proteomes" id="UP001487740"/>
    </source>
</evidence>
<sequence>MAGDSQHTAYPKLLNLFIFNSTYGQKEGHEHEKILFYYPNSADLDTQVRHVGLAEAITRFSSTFRKDGDCEAVHTQKTRQLFMQPEPNIWMVMTVAIGWVSRMRESGPVREYQSEAVQDVVLRACLASLYRTFALRHSSFNAVLEARGLEGLKATLESFLTSYMSSVELSSGDILTVWSGVSFLPLDRQTFLRIHCCLSLLQASFPTIAHTAFFYNQHIVWCGLAMEDLRSLSQYLNTQLLPSRKDSLTSSTSSSSSSSHTSYLSRFVGKGVTPSLQVHVRDECGELQPHHLLLYSLMGVTICLTFAESESLTPQLFEKIDRLLESKVSQLASDIGEQASKKAGSGPGAEGGSGGGEGCRGQRWGEHSAMCTTTT</sequence>
<feature type="domain" description="CCZ1/INTU second Longin" evidence="4">
    <location>
        <begin position="208"/>
        <end position="324"/>
    </location>
</feature>
<gene>
    <name evidence="5" type="ORF">O3P69_014832</name>
</gene>
<dbReference type="InterPro" id="IPR043988">
    <property type="entry name" value="CCZ1/INTU_longin_2"/>
</dbReference>
<feature type="region of interest" description="Disordered" evidence="2">
    <location>
        <begin position="337"/>
        <end position="375"/>
    </location>
</feature>
<proteinExistence type="inferred from homology"/>
<dbReference type="GO" id="GO:0035658">
    <property type="term" value="C:Mon1-Ccz1 complex"/>
    <property type="evidence" value="ECO:0007669"/>
    <property type="project" value="InterPro"/>
</dbReference>
<dbReference type="PANTHER" id="PTHR13056:SF0">
    <property type="entry name" value="VACUOLAR FUSION PROTEIN CCZ1 HOMOLOG-RELATED"/>
    <property type="match status" value="1"/>
</dbReference>
<dbReference type="InterPro" id="IPR043987">
    <property type="entry name" value="CCZ1/INTU/HSP4_longin_1"/>
</dbReference>
<evidence type="ECO:0000256" key="1">
    <source>
        <dbReference type="ARBA" id="ARBA00005352"/>
    </source>
</evidence>
<comment type="caution">
    <text evidence="5">The sequence shown here is derived from an EMBL/GenBank/DDBJ whole genome shotgun (WGS) entry which is preliminary data.</text>
</comment>
<name>A0AAW0TZD3_SCYPA</name>
<organism evidence="5 6">
    <name type="scientific">Scylla paramamosain</name>
    <name type="common">Mud crab</name>
    <dbReference type="NCBI Taxonomy" id="85552"/>
    <lineage>
        <taxon>Eukaryota</taxon>
        <taxon>Metazoa</taxon>
        <taxon>Ecdysozoa</taxon>
        <taxon>Arthropoda</taxon>
        <taxon>Crustacea</taxon>
        <taxon>Multicrustacea</taxon>
        <taxon>Malacostraca</taxon>
        <taxon>Eumalacostraca</taxon>
        <taxon>Eucarida</taxon>
        <taxon>Decapoda</taxon>
        <taxon>Pleocyemata</taxon>
        <taxon>Brachyura</taxon>
        <taxon>Eubrachyura</taxon>
        <taxon>Portunoidea</taxon>
        <taxon>Portunidae</taxon>
        <taxon>Portuninae</taxon>
        <taxon>Scylla</taxon>
    </lineage>
</organism>
<dbReference type="GO" id="GO:0016192">
    <property type="term" value="P:vesicle-mediated transport"/>
    <property type="evidence" value="ECO:0007669"/>
    <property type="project" value="InterPro"/>
</dbReference>
<evidence type="ECO:0000313" key="5">
    <source>
        <dbReference type="EMBL" id="KAK8392664.1"/>
    </source>
</evidence>
<evidence type="ECO:0000259" key="3">
    <source>
        <dbReference type="Pfam" id="PF19031"/>
    </source>
</evidence>
<comment type="similarity">
    <text evidence="1">Belongs to the CCZ1 family.</text>
</comment>
<dbReference type="Pfam" id="PF19032">
    <property type="entry name" value="Intu_longin_2"/>
    <property type="match status" value="1"/>
</dbReference>
<dbReference type="Proteomes" id="UP001487740">
    <property type="component" value="Unassembled WGS sequence"/>
</dbReference>
<feature type="domain" description="CCZ1/INTU/HSP4 first Longin" evidence="3">
    <location>
        <begin position="14"/>
        <end position="136"/>
    </location>
</feature>